<organism evidence="2 3">
    <name type="scientific">Exophiala oligosperma</name>
    <dbReference type="NCBI Taxonomy" id="215243"/>
    <lineage>
        <taxon>Eukaryota</taxon>
        <taxon>Fungi</taxon>
        <taxon>Dikarya</taxon>
        <taxon>Ascomycota</taxon>
        <taxon>Pezizomycotina</taxon>
        <taxon>Eurotiomycetes</taxon>
        <taxon>Chaetothyriomycetidae</taxon>
        <taxon>Chaetothyriales</taxon>
        <taxon>Herpotrichiellaceae</taxon>
        <taxon>Exophiala</taxon>
    </lineage>
</organism>
<dbReference type="OrthoDB" id="17255at2759"/>
<dbReference type="PANTHER" id="PTHR14237">
    <property type="entry name" value="MOLYBDOPTERIN COFACTOR SULFURASE MOSC"/>
    <property type="match status" value="1"/>
</dbReference>
<dbReference type="PANTHER" id="PTHR14237:SF34">
    <property type="entry name" value="MOSC DOMAIN PROTEIN (AFU_ORTHOLOGUE AFUA_2G07820)"/>
    <property type="match status" value="1"/>
</dbReference>
<feature type="domain" description="MOSC" evidence="1">
    <location>
        <begin position="161"/>
        <end position="321"/>
    </location>
</feature>
<name>A0A0D2D2M2_9EURO</name>
<dbReference type="InterPro" id="IPR005302">
    <property type="entry name" value="MoCF_Sase_C"/>
</dbReference>
<evidence type="ECO:0000313" key="3">
    <source>
        <dbReference type="Proteomes" id="UP000053342"/>
    </source>
</evidence>
<proteinExistence type="predicted"/>
<dbReference type="HOGENOM" id="CLU_028286_3_0_1"/>
<dbReference type="GO" id="GO:0003824">
    <property type="term" value="F:catalytic activity"/>
    <property type="evidence" value="ECO:0007669"/>
    <property type="project" value="InterPro"/>
</dbReference>
<dbReference type="Proteomes" id="UP000053342">
    <property type="component" value="Unassembled WGS sequence"/>
</dbReference>
<dbReference type="Pfam" id="PF03476">
    <property type="entry name" value="MOSC_N"/>
    <property type="match status" value="1"/>
</dbReference>
<dbReference type="InterPro" id="IPR011037">
    <property type="entry name" value="Pyrv_Knase-like_insert_dom_sf"/>
</dbReference>
<accession>A0A0D2D2M2</accession>
<dbReference type="InterPro" id="IPR005303">
    <property type="entry name" value="MOCOS_middle"/>
</dbReference>
<reference evidence="2 3" key="1">
    <citation type="submission" date="2015-01" db="EMBL/GenBank/DDBJ databases">
        <title>The Genome Sequence of Exophiala oligosperma CBS72588.</title>
        <authorList>
            <consortium name="The Broad Institute Genomics Platform"/>
            <person name="Cuomo C."/>
            <person name="de Hoog S."/>
            <person name="Gorbushina A."/>
            <person name="Stielow B."/>
            <person name="Teixiera M."/>
            <person name="Abouelleil A."/>
            <person name="Chapman S.B."/>
            <person name="Priest M."/>
            <person name="Young S.K."/>
            <person name="Wortman J."/>
            <person name="Nusbaum C."/>
            <person name="Birren B."/>
        </authorList>
    </citation>
    <scope>NUCLEOTIDE SEQUENCE [LARGE SCALE GENOMIC DNA]</scope>
    <source>
        <strain evidence="2 3">CBS 72588</strain>
    </source>
</reference>
<dbReference type="GO" id="GO:0030151">
    <property type="term" value="F:molybdenum ion binding"/>
    <property type="evidence" value="ECO:0007669"/>
    <property type="project" value="InterPro"/>
</dbReference>
<evidence type="ECO:0000313" key="2">
    <source>
        <dbReference type="EMBL" id="KIW36470.1"/>
    </source>
</evidence>
<sequence length="321" mass="36001">MEISQIYVYPVKSLRGTALQSATLSKEGFVIDRKYMLMNVQRDKLENMHITHFPRMALFCTSIEGDNITINYHEPLGADTAKQTLKIPLRPSYEGLAEVPIEMHSSPTIGYDMGNKYGKWFSDIFGFNVRLIHWGGNARQVLGNLPGRKQNQPPPSNGLLSTLTSYVPVIGSWFRWENERIAFNDIAPFLVITEESLANAAGRLPQGHTLDPTKFRANLVLKGAPEAWDEDFWGILTINEGIKMTLTANCARCVSIIVDYTTGQSGTGDTATLLKSLMKDRRVDPGLKFAPVFGSDLAMLKRVVRMHRAILRVAYLKPERL</sequence>
<evidence type="ECO:0000259" key="1">
    <source>
        <dbReference type="PROSITE" id="PS51340"/>
    </source>
</evidence>
<dbReference type="SUPFAM" id="SSF141673">
    <property type="entry name" value="MOSC N-terminal domain-like"/>
    <property type="match status" value="1"/>
</dbReference>
<dbReference type="RefSeq" id="XP_016256686.1">
    <property type="nucleotide sequence ID" value="XM_016412932.1"/>
</dbReference>
<dbReference type="AlphaFoldDB" id="A0A0D2D2M2"/>
<dbReference type="VEuPathDB" id="FungiDB:PV06_11285"/>
<gene>
    <name evidence="2" type="ORF">PV06_11285</name>
</gene>
<protein>
    <recommendedName>
        <fullName evidence="1">MOSC domain-containing protein</fullName>
    </recommendedName>
</protein>
<keyword evidence="3" id="KW-1185">Reference proteome</keyword>
<dbReference type="PROSITE" id="PS51340">
    <property type="entry name" value="MOSC"/>
    <property type="match status" value="1"/>
</dbReference>
<dbReference type="EMBL" id="KN847356">
    <property type="protein sequence ID" value="KIW36470.1"/>
    <property type="molecule type" value="Genomic_DNA"/>
</dbReference>
<dbReference type="SUPFAM" id="SSF50800">
    <property type="entry name" value="PK beta-barrel domain-like"/>
    <property type="match status" value="1"/>
</dbReference>
<dbReference type="STRING" id="215243.A0A0D2D2M2"/>
<dbReference type="GO" id="GO:0030170">
    <property type="term" value="F:pyridoxal phosphate binding"/>
    <property type="evidence" value="ECO:0007669"/>
    <property type="project" value="InterPro"/>
</dbReference>
<dbReference type="Pfam" id="PF03473">
    <property type="entry name" value="MOSC"/>
    <property type="match status" value="1"/>
</dbReference>
<dbReference type="GeneID" id="27363359"/>